<dbReference type="PANTHER" id="PTHR46082">
    <property type="entry name" value="ATP/GTP-BINDING PROTEIN-RELATED"/>
    <property type="match status" value="1"/>
</dbReference>
<proteinExistence type="predicted"/>
<gene>
    <name evidence="2" type="ORF">Ctob_004810</name>
</gene>
<evidence type="ECO:0000313" key="3">
    <source>
        <dbReference type="Proteomes" id="UP000037460"/>
    </source>
</evidence>
<dbReference type="Proteomes" id="UP000037460">
    <property type="component" value="Unassembled WGS sequence"/>
</dbReference>
<dbReference type="InterPro" id="IPR053137">
    <property type="entry name" value="NLR-like"/>
</dbReference>
<dbReference type="PANTHER" id="PTHR46082:SF6">
    <property type="entry name" value="AAA+ ATPASE DOMAIN-CONTAINING PROTEIN-RELATED"/>
    <property type="match status" value="1"/>
</dbReference>
<keyword evidence="3" id="KW-1185">Reference proteome</keyword>
<evidence type="ECO:0000256" key="1">
    <source>
        <dbReference type="SAM" id="MobiDB-lite"/>
    </source>
</evidence>
<feature type="region of interest" description="Disordered" evidence="1">
    <location>
        <begin position="28"/>
        <end position="83"/>
    </location>
</feature>
<evidence type="ECO:0000313" key="2">
    <source>
        <dbReference type="EMBL" id="KOO32494.1"/>
    </source>
</evidence>
<sequence length="428" mass="46497">MPDANVAQGVSARRLQMQNARAALKAVAQQDKAKAESEGATAGFAVRSDAAAKEEEMRKAKQAKEEQAKRGREEAAAAQAAGRVGAAQKAEEAARAKEAARAGGAEQAALEQERAQKLKSANASFEAGRLMVKKVKYREAEAAFRTALQIRSEVLGKRHEEVLKVQTELGEVCIRQDNHVEAARLLHEVYESYLAAKGQADVMTLKVVHLLGNALSASARYEEAETLLKLTIDACSLQYGPSAKNTLVFKTGLGLLFDKQDRLEDAEPLLREALAARRRAALVAVVSGTHDVNDLCASMGSLAVVLQKRKQPGPLAEAEALYREALELTRKHDEGKESRTSIGLMNNLAALLKPEASRSDEVEQLLRQCIKAEKELYGPSNDATLNTTEQLASLLHHTRGLHAQAEELLRDVLQERRAALGLMTSDDL</sequence>
<name>A0A0M0K120_9EUKA</name>
<protein>
    <submittedName>
        <fullName evidence="2">Tpr-like protein</fullName>
    </submittedName>
</protein>
<dbReference type="InterPro" id="IPR011990">
    <property type="entry name" value="TPR-like_helical_dom_sf"/>
</dbReference>
<dbReference type="EMBL" id="JWZX01001759">
    <property type="protein sequence ID" value="KOO32494.1"/>
    <property type="molecule type" value="Genomic_DNA"/>
</dbReference>
<dbReference type="Gene3D" id="1.25.40.10">
    <property type="entry name" value="Tetratricopeptide repeat domain"/>
    <property type="match status" value="2"/>
</dbReference>
<comment type="caution">
    <text evidence="2">The sequence shown here is derived from an EMBL/GenBank/DDBJ whole genome shotgun (WGS) entry which is preliminary data.</text>
</comment>
<feature type="compositionally biased region" description="Basic and acidic residues" evidence="1">
    <location>
        <begin position="50"/>
        <end position="75"/>
    </location>
</feature>
<dbReference type="Pfam" id="PF13374">
    <property type="entry name" value="TPR_10"/>
    <property type="match status" value="2"/>
</dbReference>
<dbReference type="Pfam" id="PF13424">
    <property type="entry name" value="TPR_12"/>
    <property type="match status" value="2"/>
</dbReference>
<accession>A0A0M0K120</accession>
<dbReference type="OrthoDB" id="539810at2759"/>
<reference evidence="3" key="1">
    <citation type="journal article" date="2015" name="PLoS Genet.">
        <title>Genome Sequence and Transcriptome Analyses of Chrysochromulina tobin: Metabolic Tools for Enhanced Algal Fitness in the Prominent Order Prymnesiales (Haptophyceae).</title>
        <authorList>
            <person name="Hovde B.T."/>
            <person name="Deodato C.R."/>
            <person name="Hunsperger H.M."/>
            <person name="Ryken S.A."/>
            <person name="Yost W."/>
            <person name="Jha R.K."/>
            <person name="Patterson J."/>
            <person name="Monnat R.J. Jr."/>
            <person name="Barlow S.B."/>
            <person name="Starkenburg S.R."/>
            <person name="Cattolico R.A."/>
        </authorList>
    </citation>
    <scope>NUCLEOTIDE SEQUENCE</scope>
    <source>
        <strain evidence="3">CCMP291</strain>
    </source>
</reference>
<organism evidence="2 3">
    <name type="scientific">Chrysochromulina tobinii</name>
    <dbReference type="NCBI Taxonomy" id="1460289"/>
    <lineage>
        <taxon>Eukaryota</taxon>
        <taxon>Haptista</taxon>
        <taxon>Haptophyta</taxon>
        <taxon>Prymnesiophyceae</taxon>
        <taxon>Prymnesiales</taxon>
        <taxon>Chrysochromulinaceae</taxon>
        <taxon>Chrysochromulina</taxon>
    </lineage>
</organism>
<dbReference type="AlphaFoldDB" id="A0A0M0K120"/>
<dbReference type="SUPFAM" id="SSF48452">
    <property type="entry name" value="TPR-like"/>
    <property type="match status" value="2"/>
</dbReference>